<dbReference type="FunFam" id="3.30.565.10:FF:000006">
    <property type="entry name" value="Sensor histidine kinase WalK"/>
    <property type="match status" value="1"/>
</dbReference>
<dbReference type="InterPro" id="IPR004358">
    <property type="entry name" value="Sig_transdc_His_kin-like_C"/>
</dbReference>
<dbReference type="Gene3D" id="3.30.450.20">
    <property type="entry name" value="PAS domain"/>
    <property type="match status" value="1"/>
</dbReference>
<dbReference type="RefSeq" id="WP_139939613.1">
    <property type="nucleotide sequence ID" value="NZ_JBHSYP010000003.1"/>
</dbReference>
<dbReference type="SMART" id="SM00388">
    <property type="entry name" value="HisKA"/>
    <property type="match status" value="1"/>
</dbReference>
<proteinExistence type="predicted"/>
<dbReference type="SUPFAM" id="SSF55874">
    <property type="entry name" value="ATPase domain of HSP90 chaperone/DNA topoisomerase II/histidine kinase"/>
    <property type="match status" value="1"/>
</dbReference>
<dbReference type="InterPro" id="IPR003661">
    <property type="entry name" value="HisK_dim/P_dom"/>
</dbReference>
<dbReference type="CDD" id="cd00082">
    <property type="entry name" value="HisKA"/>
    <property type="match status" value="1"/>
</dbReference>
<dbReference type="CDD" id="cd00075">
    <property type="entry name" value="HATPase"/>
    <property type="match status" value="1"/>
</dbReference>
<dbReference type="GO" id="GO:0005886">
    <property type="term" value="C:plasma membrane"/>
    <property type="evidence" value="ECO:0007669"/>
    <property type="project" value="TreeGrafter"/>
</dbReference>
<gene>
    <name evidence="8" type="ORF">FIV46_06410</name>
</gene>
<keyword evidence="6" id="KW-0812">Transmembrane</keyword>
<feature type="domain" description="Histidine kinase" evidence="7">
    <location>
        <begin position="604"/>
        <end position="821"/>
    </location>
</feature>
<dbReference type="SMART" id="SM00387">
    <property type="entry name" value="HATPase_c"/>
    <property type="match status" value="1"/>
</dbReference>
<keyword evidence="6" id="KW-1133">Transmembrane helix</keyword>
<keyword evidence="6" id="KW-0472">Membrane</keyword>
<dbReference type="InterPro" id="IPR036890">
    <property type="entry name" value="HATPase_C_sf"/>
</dbReference>
<dbReference type="PROSITE" id="PS50109">
    <property type="entry name" value="HIS_KIN"/>
    <property type="match status" value="1"/>
</dbReference>
<evidence type="ECO:0000313" key="8">
    <source>
        <dbReference type="EMBL" id="TPD61838.1"/>
    </source>
</evidence>
<evidence type="ECO:0000256" key="2">
    <source>
        <dbReference type="ARBA" id="ARBA00012438"/>
    </source>
</evidence>
<evidence type="ECO:0000256" key="6">
    <source>
        <dbReference type="SAM" id="Phobius"/>
    </source>
</evidence>
<dbReference type="GO" id="GO:0000155">
    <property type="term" value="F:phosphorelay sensor kinase activity"/>
    <property type="evidence" value="ECO:0007669"/>
    <property type="project" value="InterPro"/>
</dbReference>
<keyword evidence="4" id="KW-0808">Transferase</keyword>
<dbReference type="InterPro" id="IPR005467">
    <property type="entry name" value="His_kinase_dom"/>
</dbReference>
<dbReference type="AlphaFoldDB" id="A0A501PNV3"/>
<evidence type="ECO:0000256" key="4">
    <source>
        <dbReference type="ARBA" id="ARBA00022679"/>
    </source>
</evidence>
<dbReference type="OrthoDB" id="9797304at2"/>
<dbReference type="Pfam" id="PF12860">
    <property type="entry name" value="PAS_7"/>
    <property type="match status" value="2"/>
</dbReference>
<evidence type="ECO:0000256" key="1">
    <source>
        <dbReference type="ARBA" id="ARBA00000085"/>
    </source>
</evidence>
<dbReference type="InterPro" id="IPR035965">
    <property type="entry name" value="PAS-like_dom_sf"/>
</dbReference>
<keyword evidence="9" id="KW-1185">Reference proteome</keyword>
<reference evidence="9" key="1">
    <citation type="submission" date="2019-06" db="EMBL/GenBank/DDBJ databases">
        <title>The complete genome of Emcibacter congregatus ZYLT.</title>
        <authorList>
            <person name="Zhao Z."/>
        </authorList>
    </citation>
    <scope>NUCLEOTIDE SEQUENCE [LARGE SCALE GENOMIC DNA]</scope>
    <source>
        <strain evidence="9">MCCC 1A06723</strain>
    </source>
</reference>
<evidence type="ECO:0000256" key="5">
    <source>
        <dbReference type="ARBA" id="ARBA00022777"/>
    </source>
</evidence>
<dbReference type="EMBL" id="VFIY01000005">
    <property type="protein sequence ID" value="TPD61838.1"/>
    <property type="molecule type" value="Genomic_DNA"/>
</dbReference>
<evidence type="ECO:0000313" key="9">
    <source>
        <dbReference type="Proteomes" id="UP000319148"/>
    </source>
</evidence>
<sequence length="832" mass="94128">MKRQTGMKIFRSAGLFLTIFLTTNEMAFAADAGAWQGNGYFLAAFIPFCLLAFVMLGWLVFSRRKLAKNLRQREKDYDDLARLLSSRQEVYIRIGARGHLSTSPGFAEWIGLKDNILSLDGLKEAVARTSLPEFMRLREYGEQLVEQGKSFFLILTLKDGERRIVVHGELLDKAAGPDGGSILWFRDLSEEENIIFHQQKEFTRLNQQLQFYQIVADRVTLPFWIRNEDLDLIWVNQAYVDAVEGESREQVLEDGLELVTSTLGQSARDMAVMVEKAGEAQRNKHFIVIRGERRAMDIHNIPLYGDDGSRAFLGYAMDITELEEARGELIHHTESHSETLNKLSTAVAIFGLDRRLEYYNSAFVRLWKIPEEKLFTHPHHAEVLEIMREARRLPEQANFPVWKQKQLSTYTELMEPLEEMWHLPDETTLRVVTQPHPQGGLLIFYEDVTDYLALERSYNTLFAVQQETLNNLHEAVAVFGVDGCLQLNNPGFAKMWGLDEDYLKESPHIIDVLEQGAGNFTNLEQLESLRDLIVGGEGSRESGAGRINFSNDTVIDYMTVSLPDGGVLVTFLDVTDSFRIENALRERNLALEATDKVKTEFLAHMSYELRNPLNSIIGFSELLEKEYQGPLNDDQHQYMRNILSASDHLLGLINDILDLAVIEAGGMTLEVSSFSLQEMLREVVDEVEDTVRAKGLEVEFDCPDDIGMIRGDGKRLHHTIYNLVSNAVKFTPSPGFVTVGARAEDGSYRIYVKDTGVGIPYEETEKIFEKFYTGSNVRNTQGAGLGLSLAKSFVEMHGGTLDVESRLNMGTTVTCLLPKSLPDEMNIKMVGE</sequence>
<keyword evidence="3" id="KW-0597">Phosphoprotein</keyword>
<comment type="caution">
    <text evidence="8">The sequence shown here is derived from an EMBL/GenBank/DDBJ whole genome shotgun (WGS) entry which is preliminary data.</text>
</comment>
<evidence type="ECO:0000259" key="7">
    <source>
        <dbReference type="PROSITE" id="PS50109"/>
    </source>
</evidence>
<dbReference type="Pfam" id="PF00512">
    <property type="entry name" value="HisKA"/>
    <property type="match status" value="1"/>
</dbReference>
<protein>
    <recommendedName>
        <fullName evidence="2">histidine kinase</fullName>
        <ecNumber evidence="2">2.7.13.3</ecNumber>
    </recommendedName>
</protein>
<organism evidence="8 9">
    <name type="scientific">Emcibacter nanhaiensis</name>
    <dbReference type="NCBI Taxonomy" id="1505037"/>
    <lineage>
        <taxon>Bacteria</taxon>
        <taxon>Pseudomonadati</taxon>
        <taxon>Pseudomonadota</taxon>
        <taxon>Alphaproteobacteria</taxon>
        <taxon>Emcibacterales</taxon>
        <taxon>Emcibacteraceae</taxon>
        <taxon>Emcibacter</taxon>
    </lineage>
</organism>
<comment type="catalytic activity">
    <reaction evidence="1">
        <text>ATP + protein L-histidine = ADP + protein N-phospho-L-histidine.</text>
        <dbReference type="EC" id="2.7.13.3"/>
    </reaction>
</comment>
<dbReference type="EC" id="2.7.13.3" evidence="2"/>
<dbReference type="PRINTS" id="PR00344">
    <property type="entry name" value="BCTRLSENSOR"/>
</dbReference>
<dbReference type="Pfam" id="PF02518">
    <property type="entry name" value="HATPase_c"/>
    <property type="match status" value="1"/>
</dbReference>
<dbReference type="GO" id="GO:0009927">
    <property type="term" value="F:histidine phosphotransfer kinase activity"/>
    <property type="evidence" value="ECO:0007669"/>
    <property type="project" value="TreeGrafter"/>
</dbReference>
<dbReference type="InterPro" id="IPR036097">
    <property type="entry name" value="HisK_dim/P_sf"/>
</dbReference>
<dbReference type="Gene3D" id="1.10.287.130">
    <property type="match status" value="1"/>
</dbReference>
<dbReference type="PANTHER" id="PTHR43047:SF72">
    <property type="entry name" value="OSMOSENSING HISTIDINE PROTEIN KINASE SLN1"/>
    <property type="match status" value="1"/>
</dbReference>
<keyword evidence="5 8" id="KW-0418">Kinase</keyword>
<dbReference type="Proteomes" id="UP000319148">
    <property type="component" value="Unassembled WGS sequence"/>
</dbReference>
<dbReference type="InterPro" id="IPR003594">
    <property type="entry name" value="HATPase_dom"/>
</dbReference>
<dbReference type="SUPFAM" id="SSF47384">
    <property type="entry name" value="Homodimeric domain of signal transducing histidine kinase"/>
    <property type="match status" value="1"/>
</dbReference>
<feature type="transmembrane region" description="Helical" evidence="6">
    <location>
        <begin position="39"/>
        <end position="61"/>
    </location>
</feature>
<name>A0A501PNV3_9PROT</name>
<dbReference type="PANTHER" id="PTHR43047">
    <property type="entry name" value="TWO-COMPONENT HISTIDINE PROTEIN KINASE"/>
    <property type="match status" value="1"/>
</dbReference>
<accession>A0A501PNV3</accession>
<evidence type="ECO:0000256" key="3">
    <source>
        <dbReference type="ARBA" id="ARBA00022553"/>
    </source>
</evidence>
<dbReference type="SUPFAM" id="SSF55785">
    <property type="entry name" value="PYP-like sensor domain (PAS domain)"/>
    <property type="match status" value="3"/>
</dbReference>
<dbReference type="Gene3D" id="3.30.565.10">
    <property type="entry name" value="Histidine kinase-like ATPase, C-terminal domain"/>
    <property type="match status" value="1"/>
</dbReference>